<accession>A0A7K0CR36</accession>
<gene>
    <name evidence="3" type="ORF">SRB5_56440</name>
</gene>
<dbReference type="InterPro" id="IPR007278">
    <property type="entry name" value="DUF397"/>
</dbReference>
<feature type="region of interest" description="Disordered" evidence="1">
    <location>
        <begin position="1"/>
        <end position="23"/>
    </location>
</feature>
<dbReference type="Pfam" id="PF04149">
    <property type="entry name" value="DUF397"/>
    <property type="match status" value="1"/>
</dbReference>
<feature type="domain" description="DUF397" evidence="2">
    <location>
        <begin position="11"/>
        <end position="62"/>
    </location>
</feature>
<evidence type="ECO:0000313" key="3">
    <source>
        <dbReference type="EMBL" id="MQY15462.1"/>
    </source>
</evidence>
<keyword evidence="4" id="KW-1185">Reference proteome</keyword>
<organism evidence="3 4">
    <name type="scientific">Streptomyces smaragdinus</name>
    <dbReference type="NCBI Taxonomy" id="2585196"/>
    <lineage>
        <taxon>Bacteria</taxon>
        <taxon>Bacillati</taxon>
        <taxon>Actinomycetota</taxon>
        <taxon>Actinomycetes</taxon>
        <taxon>Kitasatosporales</taxon>
        <taxon>Streptomycetaceae</taxon>
        <taxon>Streptomyces</taxon>
    </lineage>
</organism>
<comment type="caution">
    <text evidence="3">The sequence shown here is derived from an EMBL/GenBank/DDBJ whole genome shotgun (WGS) entry which is preliminary data.</text>
</comment>
<name>A0A7K0CR36_9ACTN</name>
<protein>
    <recommendedName>
        <fullName evidence="2">DUF397 domain-containing protein</fullName>
    </recommendedName>
</protein>
<dbReference type="Proteomes" id="UP000466345">
    <property type="component" value="Unassembled WGS sequence"/>
</dbReference>
<dbReference type="RefSeq" id="WP_323378621.1">
    <property type="nucleotide sequence ID" value="NZ_WEGJ01000033.1"/>
</dbReference>
<reference evidence="3 4" key="1">
    <citation type="submission" date="2019-10" db="EMBL/GenBank/DDBJ databases">
        <title>Streptomyces smaragdinus sp. nov. and Streptomyces fabii sp. nov., isolated from the gut of fungus growing-termite Macrotermes natalensis.</title>
        <authorList>
            <person name="Schwitalla J."/>
            <person name="Benndorf R."/>
            <person name="Martin K."/>
            <person name="De Beer W."/>
            <person name="Kaster A.-K."/>
            <person name="Vollmers J."/>
            <person name="Poulsen M."/>
            <person name="Beemelmanns C."/>
        </authorList>
    </citation>
    <scope>NUCLEOTIDE SEQUENCE [LARGE SCALE GENOMIC DNA]</scope>
    <source>
        <strain evidence="3 4">RB5</strain>
    </source>
</reference>
<dbReference type="EMBL" id="WEGJ01000033">
    <property type="protein sequence ID" value="MQY15462.1"/>
    <property type="molecule type" value="Genomic_DNA"/>
</dbReference>
<evidence type="ECO:0000259" key="2">
    <source>
        <dbReference type="Pfam" id="PF04149"/>
    </source>
</evidence>
<evidence type="ECO:0000256" key="1">
    <source>
        <dbReference type="SAM" id="MobiDB-lite"/>
    </source>
</evidence>
<evidence type="ECO:0000313" key="4">
    <source>
        <dbReference type="Proteomes" id="UP000466345"/>
    </source>
</evidence>
<sequence>MRKNREVVTPFIKSSASGGPNTDCVEVAHTADGGRAVRDSKNPEAVQYYTPTEWAAFLTGVRAGEFD</sequence>
<proteinExistence type="predicted"/>
<dbReference type="AlphaFoldDB" id="A0A7K0CR36"/>